<dbReference type="OrthoDB" id="284184at2759"/>
<evidence type="ECO:0000313" key="2">
    <source>
        <dbReference type="EMBL" id="OJD17778.1"/>
    </source>
</evidence>
<proteinExistence type="predicted"/>
<dbReference type="Proteomes" id="UP000182235">
    <property type="component" value="Unassembled WGS sequence"/>
</dbReference>
<dbReference type="Pfam" id="PF00561">
    <property type="entry name" value="Abhydrolase_1"/>
    <property type="match status" value="1"/>
</dbReference>
<dbReference type="PRINTS" id="PR00412">
    <property type="entry name" value="EPOXHYDRLASE"/>
</dbReference>
<dbReference type="InterPro" id="IPR000073">
    <property type="entry name" value="AB_hydrolase_1"/>
</dbReference>
<dbReference type="InterPro" id="IPR000639">
    <property type="entry name" value="Epox_hydrolase-like"/>
</dbReference>
<dbReference type="PANTHER" id="PTHR43798:SF33">
    <property type="entry name" value="HYDROLASE, PUTATIVE (AFU_ORTHOLOGUE AFUA_2G14860)-RELATED"/>
    <property type="match status" value="1"/>
</dbReference>
<organism evidence="2 3">
    <name type="scientific">Emergomyces pasteurianus Ep9510</name>
    <dbReference type="NCBI Taxonomy" id="1447872"/>
    <lineage>
        <taxon>Eukaryota</taxon>
        <taxon>Fungi</taxon>
        <taxon>Dikarya</taxon>
        <taxon>Ascomycota</taxon>
        <taxon>Pezizomycotina</taxon>
        <taxon>Eurotiomycetes</taxon>
        <taxon>Eurotiomycetidae</taxon>
        <taxon>Onygenales</taxon>
        <taxon>Ajellomycetaceae</taxon>
        <taxon>Emergomyces</taxon>
    </lineage>
</organism>
<protein>
    <recommendedName>
        <fullName evidence="1">AB hydrolase-1 domain-containing protein</fullName>
    </recommendedName>
</protein>
<dbReference type="GO" id="GO:0046464">
    <property type="term" value="P:acylglycerol catabolic process"/>
    <property type="evidence" value="ECO:0007669"/>
    <property type="project" value="TreeGrafter"/>
</dbReference>
<dbReference type="AlphaFoldDB" id="A0A1J9PPG0"/>
<dbReference type="InterPro" id="IPR050266">
    <property type="entry name" value="AB_hydrolase_sf"/>
</dbReference>
<accession>A0A1J9PPG0</accession>
<dbReference type="Gene3D" id="3.40.50.1820">
    <property type="entry name" value="alpha/beta hydrolase"/>
    <property type="match status" value="1"/>
</dbReference>
<dbReference type="EMBL" id="LGRN01000055">
    <property type="protein sequence ID" value="OJD17778.1"/>
    <property type="molecule type" value="Genomic_DNA"/>
</dbReference>
<evidence type="ECO:0000259" key="1">
    <source>
        <dbReference type="Pfam" id="PF00561"/>
    </source>
</evidence>
<dbReference type="GO" id="GO:0016020">
    <property type="term" value="C:membrane"/>
    <property type="evidence" value="ECO:0007669"/>
    <property type="project" value="TreeGrafter"/>
</dbReference>
<sequence>MEPLVQKTFTTSRSFTYSYYISPSSPQTVDTLPPLLLLHGFPDGPILWRPLLPYLLTLPHCLIIPALLGYHPTSSPLDPTAYNSKGMADDLAELLTAESISTVIAIGHDWGSFLASRVYVWHPERVVGLALLNVAYIPPEPTKPMSLEEMHAIMEKVVGYPTWAYWDLFTGEDGAAVVGGNLERCWEAMHADRPQPEWMRQLLCTKGALREFLTTRGGGGDKIELREYAKEGGVYKEDFFKRMTNKEAGGIGPALCWYRAHTEHAYFEVEKTLDKEASVLKVPTLFVACPGDAVCRPEFIQGPVQKGLLPDLTVIEVKECGHWGLIYEKAEETAGVISGFLKERFQPN</sequence>
<feature type="domain" description="AB hydrolase-1" evidence="1">
    <location>
        <begin position="33"/>
        <end position="327"/>
    </location>
</feature>
<dbReference type="PANTHER" id="PTHR43798">
    <property type="entry name" value="MONOACYLGLYCEROL LIPASE"/>
    <property type="match status" value="1"/>
</dbReference>
<gene>
    <name evidence="2" type="ORF">AJ78_02130</name>
</gene>
<evidence type="ECO:0000313" key="3">
    <source>
        <dbReference type="Proteomes" id="UP000182235"/>
    </source>
</evidence>
<name>A0A1J9PPG0_9EURO</name>
<keyword evidence="3" id="KW-1185">Reference proteome</keyword>
<comment type="caution">
    <text evidence="2">The sequence shown here is derived from an EMBL/GenBank/DDBJ whole genome shotgun (WGS) entry which is preliminary data.</text>
</comment>
<dbReference type="InterPro" id="IPR029058">
    <property type="entry name" value="AB_hydrolase_fold"/>
</dbReference>
<reference evidence="2 3" key="1">
    <citation type="submission" date="2015-07" db="EMBL/GenBank/DDBJ databases">
        <title>Emmonsia species relationships and genome sequence.</title>
        <authorList>
            <consortium name="The Broad Institute Genomics Platform"/>
            <person name="Cuomo C.A."/>
            <person name="Munoz J.F."/>
            <person name="Imamovic A."/>
            <person name="Priest M.E."/>
            <person name="Young S."/>
            <person name="Clay O.K."/>
            <person name="McEwen J.G."/>
        </authorList>
    </citation>
    <scope>NUCLEOTIDE SEQUENCE [LARGE SCALE GENOMIC DNA]</scope>
    <source>
        <strain evidence="2 3">UAMH 9510</strain>
    </source>
</reference>
<dbReference type="GO" id="GO:0047372">
    <property type="term" value="F:monoacylglycerol lipase activity"/>
    <property type="evidence" value="ECO:0007669"/>
    <property type="project" value="TreeGrafter"/>
</dbReference>
<dbReference type="SUPFAM" id="SSF53474">
    <property type="entry name" value="alpha/beta-Hydrolases"/>
    <property type="match status" value="1"/>
</dbReference>
<dbReference type="STRING" id="1447872.A0A1J9PPG0"/>
<dbReference type="VEuPathDB" id="FungiDB:AJ78_02130"/>